<reference evidence="2 3" key="1">
    <citation type="submission" date="2022-10" db="EMBL/GenBank/DDBJ databases">
        <title>Luteolibacter arcticus strain CCTCC AB 2014275, whole genome shotgun sequencing project.</title>
        <authorList>
            <person name="Zhao G."/>
            <person name="Shen L."/>
        </authorList>
    </citation>
    <scope>NUCLEOTIDE SEQUENCE [LARGE SCALE GENOMIC DNA]</scope>
    <source>
        <strain evidence="2 3">CCTCC AB 2014275</strain>
    </source>
</reference>
<name>A0ABT3GNX6_9BACT</name>
<comment type="caution">
    <text evidence="2">The sequence shown here is derived from an EMBL/GenBank/DDBJ whole genome shotgun (WGS) entry which is preliminary data.</text>
</comment>
<dbReference type="Proteomes" id="UP001320876">
    <property type="component" value="Unassembled WGS sequence"/>
</dbReference>
<keyword evidence="1" id="KW-0472">Membrane</keyword>
<feature type="transmembrane region" description="Helical" evidence="1">
    <location>
        <begin position="132"/>
        <end position="158"/>
    </location>
</feature>
<dbReference type="RefSeq" id="WP_264489308.1">
    <property type="nucleotide sequence ID" value="NZ_JAPDDT010000012.1"/>
</dbReference>
<dbReference type="EMBL" id="JAPDDT010000012">
    <property type="protein sequence ID" value="MCW1925202.1"/>
    <property type="molecule type" value="Genomic_DNA"/>
</dbReference>
<feature type="transmembrane region" description="Helical" evidence="1">
    <location>
        <begin position="50"/>
        <end position="72"/>
    </location>
</feature>
<keyword evidence="3" id="KW-1185">Reference proteome</keyword>
<protein>
    <submittedName>
        <fullName evidence="2">Uncharacterized protein</fullName>
    </submittedName>
</protein>
<accession>A0ABT3GNX6</accession>
<gene>
    <name evidence="2" type="ORF">OKA05_21765</name>
</gene>
<proteinExistence type="predicted"/>
<feature type="transmembrane region" description="Helical" evidence="1">
    <location>
        <begin position="93"/>
        <end position="112"/>
    </location>
</feature>
<keyword evidence="1" id="KW-0812">Transmembrane</keyword>
<evidence type="ECO:0000256" key="1">
    <source>
        <dbReference type="SAM" id="Phobius"/>
    </source>
</evidence>
<keyword evidence="1" id="KW-1133">Transmembrane helix</keyword>
<organism evidence="2 3">
    <name type="scientific">Luteolibacter arcticus</name>
    <dbReference type="NCBI Taxonomy" id="1581411"/>
    <lineage>
        <taxon>Bacteria</taxon>
        <taxon>Pseudomonadati</taxon>
        <taxon>Verrucomicrobiota</taxon>
        <taxon>Verrucomicrobiia</taxon>
        <taxon>Verrucomicrobiales</taxon>
        <taxon>Verrucomicrobiaceae</taxon>
        <taxon>Luteolibacter</taxon>
    </lineage>
</organism>
<sequence length="170" mass="18375">MQALAIIGLSILAAVLYGIVHDQITARICVEYFTIGHARLIDSDSPTVLGFFWGVVATWWVGLFLGIGLAIAARAGRRRKLMVKDLIPSLRKLLIAMFAVALIAGCIGYFGGKAGVFILIEELASRMPAYRHVAFLTCGWAHSASYLAGLVGGITLWIRTWRRRGAASAG</sequence>
<evidence type="ECO:0000313" key="2">
    <source>
        <dbReference type="EMBL" id="MCW1925202.1"/>
    </source>
</evidence>
<evidence type="ECO:0000313" key="3">
    <source>
        <dbReference type="Proteomes" id="UP001320876"/>
    </source>
</evidence>